<evidence type="ECO:0000313" key="2">
    <source>
        <dbReference type="EMBL" id="GIQ88425.1"/>
    </source>
</evidence>
<feature type="compositionally biased region" description="Polar residues" evidence="1">
    <location>
        <begin position="279"/>
        <end position="290"/>
    </location>
</feature>
<dbReference type="EMBL" id="BDIP01004060">
    <property type="protein sequence ID" value="GIQ88425.1"/>
    <property type="molecule type" value="Genomic_DNA"/>
</dbReference>
<feature type="compositionally biased region" description="Low complexity" evidence="1">
    <location>
        <begin position="439"/>
        <end position="454"/>
    </location>
</feature>
<proteinExistence type="predicted"/>
<organism evidence="2 3">
    <name type="scientific">Kipferlia bialata</name>
    <dbReference type="NCBI Taxonomy" id="797122"/>
    <lineage>
        <taxon>Eukaryota</taxon>
        <taxon>Metamonada</taxon>
        <taxon>Carpediemonas-like organisms</taxon>
        <taxon>Kipferlia</taxon>
    </lineage>
</organism>
<reference evidence="2 3" key="1">
    <citation type="journal article" date="2018" name="PLoS ONE">
        <title>The draft genome of Kipferlia bialata reveals reductive genome evolution in fornicate parasites.</title>
        <authorList>
            <person name="Tanifuji G."/>
            <person name="Takabayashi S."/>
            <person name="Kume K."/>
            <person name="Takagi M."/>
            <person name="Nakayama T."/>
            <person name="Kamikawa R."/>
            <person name="Inagaki Y."/>
            <person name="Hashimoto T."/>
        </authorList>
    </citation>
    <scope>NUCLEOTIDE SEQUENCE [LARGE SCALE GENOMIC DNA]</scope>
    <source>
        <strain evidence="2">NY0173</strain>
    </source>
</reference>
<feature type="region of interest" description="Disordered" evidence="1">
    <location>
        <begin position="269"/>
        <end position="302"/>
    </location>
</feature>
<dbReference type="Proteomes" id="UP000265618">
    <property type="component" value="Unassembled WGS sequence"/>
</dbReference>
<name>A0A9K3GN50_9EUKA</name>
<protein>
    <submittedName>
        <fullName evidence="2">Uncharacterized protein</fullName>
    </submittedName>
</protein>
<gene>
    <name evidence="2" type="ORF">KIPB_010672</name>
</gene>
<dbReference type="AlphaFoldDB" id="A0A9K3GN50"/>
<comment type="caution">
    <text evidence="2">The sequence shown here is derived from an EMBL/GenBank/DDBJ whole genome shotgun (WGS) entry which is preliminary data.</text>
</comment>
<evidence type="ECO:0000256" key="1">
    <source>
        <dbReference type="SAM" id="MobiDB-lite"/>
    </source>
</evidence>
<accession>A0A9K3GN50</accession>
<feature type="region of interest" description="Disordered" evidence="1">
    <location>
        <begin position="405"/>
        <end position="529"/>
    </location>
</feature>
<sequence length="529" mass="55742">MQLSLSVPGQMWVGGQAIRGHIAVRYTHSSQTQSKSGLSLSLLLSLESEERIVGPDYDFRHPLGTTSRAMPLQVGDRVAGTTHYLPFVFPVPIDTLPTVAVSQAGHSGTVRHVLRLRRVVGRDASVPHPTTHLGDGPALSDTEPSVCIEAEADTDWADHTHSAVEAEVEVPVVAGLDGETQKDSPRVSDRSSLSLACGRGLITCTVRRDSLMADPVEGAAIHLSVGNRSPYSVTRVRWQLLRRWAMSGSGGRGRGGGGGGGGAGGVVGVGRPGTSGSRPTSVNRPTSTRGMRQARRRMEGQETVCEGTVHVGERERGEGAGTHGDRLPIADILIRPPSALCMSPVLSSLPTMTPCLAPSLTLSHPTEYVSVVHSVRLTLHLSGVFSPSPVLEVPVVWGRRVHVHTERGRERGAPAEAKNPPQPQLPNQTPRDDDDDDQSAVSARSSTASTRASVNGVAPLPPLSHRRAAGLRLSASGTKDATPLKAGEALALTPVRGREREGSGWSARGLAHTHSASIPALSDMDGASE</sequence>
<evidence type="ECO:0000313" key="3">
    <source>
        <dbReference type="Proteomes" id="UP000265618"/>
    </source>
</evidence>
<keyword evidence="3" id="KW-1185">Reference proteome</keyword>